<dbReference type="EMBL" id="JAVFKY010000003">
    <property type="protein sequence ID" value="KAK5579947.1"/>
    <property type="molecule type" value="Genomic_DNA"/>
</dbReference>
<dbReference type="InterPro" id="IPR020845">
    <property type="entry name" value="AMP-binding_CS"/>
</dbReference>
<evidence type="ECO:0000259" key="4">
    <source>
        <dbReference type="Pfam" id="PF16177"/>
    </source>
</evidence>
<feature type="domain" description="AMP-dependent synthetase/ligase" evidence="2">
    <location>
        <begin position="79"/>
        <end position="461"/>
    </location>
</feature>
<dbReference type="PANTHER" id="PTHR43347">
    <property type="entry name" value="ACYL-COA SYNTHETASE"/>
    <property type="match status" value="1"/>
</dbReference>
<dbReference type="GO" id="GO:0050218">
    <property type="term" value="F:propionate-CoA ligase activity"/>
    <property type="evidence" value="ECO:0007669"/>
    <property type="project" value="TreeGrafter"/>
</dbReference>
<evidence type="ECO:0000313" key="6">
    <source>
        <dbReference type="Proteomes" id="UP001344447"/>
    </source>
</evidence>
<protein>
    <submittedName>
        <fullName evidence="5">Uncharacterized protein</fullName>
    </submittedName>
</protein>
<dbReference type="Proteomes" id="UP001344447">
    <property type="component" value="Unassembled WGS sequence"/>
</dbReference>
<dbReference type="InterPro" id="IPR000873">
    <property type="entry name" value="AMP-dep_synth/lig_dom"/>
</dbReference>
<dbReference type="PANTHER" id="PTHR43347:SF3">
    <property type="entry name" value="ACYL-COA SYNTHETASE SHORT-CHAIN FAMILY MEMBER 3, MITOCHONDRIAL"/>
    <property type="match status" value="1"/>
</dbReference>
<evidence type="ECO:0000259" key="3">
    <source>
        <dbReference type="Pfam" id="PF13193"/>
    </source>
</evidence>
<dbReference type="Gene3D" id="3.30.300.30">
    <property type="match status" value="1"/>
</dbReference>
<dbReference type="AlphaFoldDB" id="A0AAN7TVV9"/>
<dbReference type="Pfam" id="PF00501">
    <property type="entry name" value="AMP-binding"/>
    <property type="match status" value="1"/>
</dbReference>
<evidence type="ECO:0000259" key="2">
    <source>
        <dbReference type="Pfam" id="PF00501"/>
    </source>
</evidence>
<evidence type="ECO:0000256" key="1">
    <source>
        <dbReference type="ARBA" id="ARBA00006432"/>
    </source>
</evidence>
<proteinExistence type="inferred from homology"/>
<name>A0AAN7TVV9_9MYCE</name>
<organism evidence="5 6">
    <name type="scientific">Dictyostelium firmibasis</name>
    <dbReference type="NCBI Taxonomy" id="79012"/>
    <lineage>
        <taxon>Eukaryota</taxon>
        <taxon>Amoebozoa</taxon>
        <taxon>Evosea</taxon>
        <taxon>Eumycetozoa</taxon>
        <taxon>Dictyostelia</taxon>
        <taxon>Dictyosteliales</taxon>
        <taxon>Dictyosteliaceae</taxon>
        <taxon>Dictyostelium</taxon>
    </lineage>
</organism>
<dbReference type="Gene3D" id="3.40.50.12780">
    <property type="entry name" value="N-terminal domain of ligase-like"/>
    <property type="match status" value="1"/>
</dbReference>
<feature type="domain" description="Acetyl-coenzyme A synthetase N-terminal" evidence="4">
    <location>
        <begin position="12"/>
        <end position="65"/>
    </location>
</feature>
<dbReference type="PROSITE" id="PS00455">
    <property type="entry name" value="AMP_BINDING"/>
    <property type="match status" value="1"/>
</dbReference>
<dbReference type="InterPro" id="IPR032387">
    <property type="entry name" value="ACAS_N"/>
</dbReference>
<comment type="caution">
    <text evidence="5">The sequence shown here is derived from an EMBL/GenBank/DDBJ whole genome shotgun (WGS) entry which is preliminary data.</text>
</comment>
<dbReference type="InterPro" id="IPR025110">
    <property type="entry name" value="AMP-bd_C"/>
</dbReference>
<sequence>MNEYSLSDPFNYENDLEFSKNNKTEFYNQVAKKYVKWDKIYGRVNSGDNNNPEWFKGGMLNACYNFLDVNVENPNRRNQIAIIHECPLMGVAVKVTYFELWEKVCIMSRALKNLGIGKGDGVMIFMPSYIETAIAILSCTRLGAINCVVVSSFSSHSLAVRIDNFKPKLLFTSTCSIKSGEYIYFTTTVIDALKEATHSIENIIVHSRTDIIDSPSYNRGNVFNIPNSMDWESTIKGLEPLTQYTSVEAEHPLLYAYTSGTTGTPKCLIIETSSLLVQTSYLIHRVHGINPGDIFFSTTDIGWVFSQNLNLYGALLIGVTSIFHEGDPTTPSPNIYFKIVEKYSVNKMITVPTEIRLIRKLDPTGESISKLNLSSLQFSLVVGERLDKPTADYLTNVTGTFIVDCYGSSEANSTFITNIPYSIPWRAKSIGKAVPGFNIDLVKENGEIITKPNEIGEVVVKLLLPPSFSTSLYHNPKLNEGYLKKYPGYFATGDIAYFDEDGHFYIVSRTDDVAKVGSEVVFCGLVEETIQKHPSIMDCCVVSVNDDIYGERTMAVAIFKSPINIYTNRNEIESILQELNKNIVEQIDEISKIKYLIPVKEVPRTKSGKKIRHLISKIFNGQDYVPPPTISNLEVLKRIEDEISDFKSNLLDQGFNTLKYT</sequence>
<keyword evidence="6" id="KW-1185">Reference proteome</keyword>
<dbReference type="InterPro" id="IPR045851">
    <property type="entry name" value="AMP-bd_C_sf"/>
</dbReference>
<gene>
    <name evidence="5" type="ORF">RB653_009636</name>
</gene>
<dbReference type="Pfam" id="PF13193">
    <property type="entry name" value="AMP-binding_C"/>
    <property type="match status" value="1"/>
</dbReference>
<dbReference type="InterPro" id="IPR042099">
    <property type="entry name" value="ANL_N_sf"/>
</dbReference>
<accession>A0AAN7TVV9</accession>
<dbReference type="SUPFAM" id="SSF56801">
    <property type="entry name" value="Acetyl-CoA synthetase-like"/>
    <property type="match status" value="1"/>
</dbReference>
<reference evidence="5 6" key="1">
    <citation type="submission" date="2023-11" db="EMBL/GenBank/DDBJ databases">
        <title>Dfirmibasis_genome.</title>
        <authorList>
            <person name="Edelbroek B."/>
            <person name="Kjellin J."/>
            <person name="Jerlstrom-Hultqvist J."/>
            <person name="Soderbom F."/>
        </authorList>
    </citation>
    <scope>NUCLEOTIDE SEQUENCE [LARGE SCALE GENOMIC DNA]</scope>
    <source>
        <strain evidence="5 6">TNS-C-14</strain>
    </source>
</reference>
<comment type="similarity">
    <text evidence="1">Belongs to the ATP-dependent AMP-binding enzyme family.</text>
</comment>
<evidence type="ECO:0000313" key="5">
    <source>
        <dbReference type="EMBL" id="KAK5579947.1"/>
    </source>
</evidence>
<dbReference type="Pfam" id="PF16177">
    <property type="entry name" value="ACAS_N"/>
    <property type="match status" value="1"/>
</dbReference>
<feature type="domain" description="AMP-binding enzyme C-terminal" evidence="3">
    <location>
        <begin position="526"/>
        <end position="609"/>
    </location>
</feature>